<organism evidence="1 2">
    <name type="scientific">Hypoxylon rubiginosum</name>
    <dbReference type="NCBI Taxonomy" id="110542"/>
    <lineage>
        <taxon>Eukaryota</taxon>
        <taxon>Fungi</taxon>
        <taxon>Dikarya</taxon>
        <taxon>Ascomycota</taxon>
        <taxon>Pezizomycotina</taxon>
        <taxon>Sordariomycetes</taxon>
        <taxon>Xylariomycetidae</taxon>
        <taxon>Xylariales</taxon>
        <taxon>Hypoxylaceae</taxon>
        <taxon>Hypoxylon</taxon>
    </lineage>
</organism>
<keyword evidence="2" id="KW-1185">Reference proteome</keyword>
<gene>
    <name evidence="1" type="ORF">F4821DRAFT_143986</name>
</gene>
<evidence type="ECO:0000313" key="1">
    <source>
        <dbReference type="EMBL" id="KAI6085876.1"/>
    </source>
</evidence>
<name>A0ACC0CZK2_9PEZI</name>
<reference evidence="1 2" key="1">
    <citation type="journal article" date="2022" name="New Phytol.">
        <title>Ecological generalism drives hyperdiversity of secondary metabolite gene clusters in xylarialean endophytes.</title>
        <authorList>
            <person name="Franco M.E.E."/>
            <person name="Wisecaver J.H."/>
            <person name="Arnold A.E."/>
            <person name="Ju Y.M."/>
            <person name="Slot J.C."/>
            <person name="Ahrendt S."/>
            <person name="Moore L.P."/>
            <person name="Eastman K.E."/>
            <person name="Scott K."/>
            <person name="Konkel Z."/>
            <person name="Mondo S.J."/>
            <person name="Kuo A."/>
            <person name="Hayes R.D."/>
            <person name="Haridas S."/>
            <person name="Andreopoulos B."/>
            <person name="Riley R."/>
            <person name="LaButti K."/>
            <person name="Pangilinan J."/>
            <person name="Lipzen A."/>
            <person name="Amirebrahimi M."/>
            <person name="Yan J."/>
            <person name="Adam C."/>
            <person name="Keymanesh K."/>
            <person name="Ng V."/>
            <person name="Louie K."/>
            <person name="Northen T."/>
            <person name="Drula E."/>
            <person name="Henrissat B."/>
            <person name="Hsieh H.M."/>
            <person name="Youens-Clark K."/>
            <person name="Lutzoni F."/>
            <person name="Miadlikowska J."/>
            <person name="Eastwood D.C."/>
            <person name="Hamelin R.C."/>
            <person name="Grigoriev I.V."/>
            <person name="U'Ren J.M."/>
        </authorList>
    </citation>
    <scope>NUCLEOTIDE SEQUENCE [LARGE SCALE GENOMIC DNA]</scope>
    <source>
        <strain evidence="1 2">ER1909</strain>
    </source>
</reference>
<evidence type="ECO:0000313" key="2">
    <source>
        <dbReference type="Proteomes" id="UP001497680"/>
    </source>
</evidence>
<dbReference type="EMBL" id="MU394321">
    <property type="protein sequence ID" value="KAI6085876.1"/>
    <property type="molecule type" value="Genomic_DNA"/>
</dbReference>
<comment type="caution">
    <text evidence="1">The sequence shown here is derived from an EMBL/GenBank/DDBJ whole genome shotgun (WGS) entry which is preliminary data.</text>
</comment>
<sequence length="534" mass="61069">MARKGSRKVRTGCLTCKARKVKCDEAKPKCQRCINTGRRCEGYVTKPTAGLLWHRPRQLFQSIDTASEGRALQFFCEKTAQFLSGATDPYFWTHLVMQFSNFEPAVRHSVVAISSLYEQFQAGAKAPFVHLGENSLALQHYNAAIRELKTTENQPLVLLVCILFICIEFMLSNKAAAIQHCKHGIALLENANYSWAREYLVPVFRRLSVFPFFFGKDLNDFPDLVPLENPMPPSFRDFAEAQSVMDSLVSRSLRLIRWGDAYRFGNKRYEPVPNEYVVEREEIGSMLDKWHALFLTLDANATANAMLPTTPISDMYNFNTNAIQAMSRAILLVRYEVCRIWLDVAFETDETCYDWHLDSFRRVIGLCQIFDSVIPADARKPLGNRSPKFIFETGFMPLLQFVTSKCRDFDMRLEALRLMTILGVPRENLWEIDQIFAISRRVIEIEHDVVLDDSGRPITPPSIPGLPADEKRIRFSAIEPNLFTHVGVNNDEVCGWTVDFVMRNREDEIVSHSEFLPTERPGPITYPVSPPEST</sequence>
<accession>A0ACC0CZK2</accession>
<proteinExistence type="predicted"/>
<protein>
    <submittedName>
        <fullName evidence="1">Uncharacterized protein</fullName>
    </submittedName>
</protein>
<dbReference type="Proteomes" id="UP001497680">
    <property type="component" value="Unassembled WGS sequence"/>
</dbReference>